<sequence length="736" mass="82761">MVTKMIKWRPWPSVTSKKFLVHITVQSLEGLSPLPSSNEEQYSEGLMVDVKWKGPKSSIFPRRSLKRFRTTEKHITGDGIVFWEEKSDFECDFMQSKNNDRFQPWDVRFMVLKVNHQGGKTKVSVIGVGTFDVANFIYGSEHTEKTVRIDVSGPKHDASLVVNVSFVEIWPSYCETAEVTTSRSSLSCISGPFSDPQIQEAETSNKAPKSSKRPAENKVSQELYGLDNCKLSSRSDTSSQDSGVFGSDSLEEFESGHSDKGEDSSFRKSFSYGTLAGANLVHEGALPSFREGERDVPSFSSIHSRVVADAIPSISDDNVALDSGHFLVQQKKVTLPFKKRRLFFSSPRAKGEPLLNKTYGDDGGDDIDHDRRQSCASPIEQLSVLGWKDESSTPTSENSAGGLDFGDEKFSVGAWEKKDVISRDGHMKLSASVFFASIDQRNERAAGESACTALVAVIAEWLQRNPNRIPIKAEFDSLIREGSAEWRRLCDNETYKRRFPDGHFDLDTVLEAKVRPLKVSPERSFIGFFQPEGVADLCGYLEGAMLFDNIWDAIMEDTKATKQNSSGELAIYIVSWNDHFFVLKVEPDAYYIIDTLGERLYEGCNQAYIIRFDKDAKLCHLPFEQSEGPQRSKRFECPMAESQRSQEHLMHPNIMVKRPQNTPEVKGHKGCTESEPQVGNDGGVYEGREACKFFLKEFFAAVPLRELQVDLKKGLLGKLPLHQRLQIEFHFMTLDS</sequence>
<dbReference type="AlphaFoldDB" id="A0A8T2T6V5"/>
<protein>
    <recommendedName>
        <fullName evidence="2">C2 NT-type domain-containing protein</fullName>
    </recommendedName>
</protein>
<accession>A0A8T2T6V5</accession>
<feature type="compositionally biased region" description="Polar residues" evidence="1">
    <location>
        <begin position="196"/>
        <end position="208"/>
    </location>
</feature>
<comment type="caution">
    <text evidence="3">The sequence shown here is derived from an EMBL/GenBank/DDBJ whole genome shotgun (WGS) entry which is preliminary data.</text>
</comment>
<dbReference type="PANTHER" id="PTHR31182">
    <property type="entry name" value="C2 NT-TYPE DOMAIN-CONTAINING PROTEIN"/>
    <property type="match status" value="1"/>
</dbReference>
<dbReference type="EMBL" id="CM035420">
    <property type="protein sequence ID" value="KAH7404906.1"/>
    <property type="molecule type" value="Genomic_DNA"/>
</dbReference>
<dbReference type="Proteomes" id="UP000825935">
    <property type="component" value="Chromosome 15"/>
</dbReference>
<gene>
    <name evidence="3" type="ORF">KP509_15G049400</name>
</gene>
<dbReference type="PROSITE" id="PS51840">
    <property type="entry name" value="C2_NT"/>
    <property type="match status" value="1"/>
</dbReference>
<proteinExistence type="predicted"/>
<name>A0A8T2T6V5_CERRI</name>
<dbReference type="EMBL" id="CM035420">
    <property type="protein sequence ID" value="KAH7404913.1"/>
    <property type="molecule type" value="Genomic_DNA"/>
</dbReference>
<dbReference type="Pfam" id="PF10358">
    <property type="entry name" value="NT-C2"/>
    <property type="match status" value="1"/>
</dbReference>
<dbReference type="OMA" id="KKSCKEY"/>
<dbReference type="EMBL" id="CM035420">
    <property type="protein sequence ID" value="KAH7404917.1"/>
    <property type="molecule type" value="Genomic_DNA"/>
</dbReference>
<dbReference type="EMBL" id="CM035420">
    <property type="protein sequence ID" value="KAH7404905.1"/>
    <property type="molecule type" value="Genomic_DNA"/>
</dbReference>
<dbReference type="InterPro" id="IPR019448">
    <property type="entry name" value="NT-C2"/>
</dbReference>
<feature type="region of interest" description="Disordered" evidence="1">
    <location>
        <begin position="196"/>
        <end position="218"/>
    </location>
</feature>
<dbReference type="OrthoDB" id="733571at2759"/>
<feature type="compositionally biased region" description="Basic and acidic residues" evidence="1">
    <location>
        <begin position="254"/>
        <end position="265"/>
    </location>
</feature>
<dbReference type="EMBL" id="CM035420">
    <property type="protein sequence ID" value="KAH7404918.1"/>
    <property type="molecule type" value="Genomic_DNA"/>
</dbReference>
<keyword evidence="4" id="KW-1185">Reference proteome</keyword>
<dbReference type="EMBL" id="CM035420">
    <property type="protein sequence ID" value="KAH7404912.1"/>
    <property type="molecule type" value="Genomic_DNA"/>
</dbReference>
<feature type="compositionally biased region" description="Low complexity" evidence="1">
    <location>
        <begin position="232"/>
        <end position="242"/>
    </location>
</feature>
<dbReference type="EMBL" id="CM035420">
    <property type="protein sequence ID" value="KAH7404909.1"/>
    <property type="molecule type" value="Genomic_DNA"/>
</dbReference>
<dbReference type="PANTHER" id="PTHR31182:SF21">
    <property type="entry name" value="C2 NT-TYPE DOMAIN-CONTAINING PROTEIN"/>
    <property type="match status" value="1"/>
</dbReference>
<dbReference type="EMBL" id="CM035420">
    <property type="protein sequence ID" value="KAH7404919.1"/>
    <property type="molecule type" value="Genomic_DNA"/>
</dbReference>
<evidence type="ECO:0000259" key="2">
    <source>
        <dbReference type="PROSITE" id="PS51840"/>
    </source>
</evidence>
<evidence type="ECO:0000313" key="4">
    <source>
        <dbReference type="Proteomes" id="UP000825935"/>
    </source>
</evidence>
<dbReference type="EMBL" id="CM035420">
    <property type="protein sequence ID" value="KAH7404916.1"/>
    <property type="molecule type" value="Genomic_DNA"/>
</dbReference>
<evidence type="ECO:0000256" key="1">
    <source>
        <dbReference type="SAM" id="MobiDB-lite"/>
    </source>
</evidence>
<feature type="domain" description="C2 NT-type" evidence="2">
    <location>
        <begin position="9"/>
        <end position="168"/>
    </location>
</feature>
<dbReference type="EMBL" id="CM035420">
    <property type="protein sequence ID" value="KAH7404907.1"/>
    <property type="molecule type" value="Genomic_DNA"/>
</dbReference>
<dbReference type="EMBL" id="CM035420">
    <property type="protein sequence ID" value="KAH7404915.1"/>
    <property type="molecule type" value="Genomic_DNA"/>
</dbReference>
<feature type="region of interest" description="Disordered" evidence="1">
    <location>
        <begin position="230"/>
        <end position="265"/>
    </location>
</feature>
<reference evidence="3" key="1">
    <citation type="submission" date="2021-08" db="EMBL/GenBank/DDBJ databases">
        <title>WGS assembly of Ceratopteris richardii.</title>
        <authorList>
            <person name="Marchant D.B."/>
            <person name="Chen G."/>
            <person name="Jenkins J."/>
            <person name="Shu S."/>
            <person name="Leebens-Mack J."/>
            <person name="Grimwood J."/>
            <person name="Schmutz J."/>
            <person name="Soltis P."/>
            <person name="Soltis D."/>
            <person name="Chen Z.-H."/>
        </authorList>
    </citation>
    <scope>NUCLEOTIDE SEQUENCE</scope>
    <source>
        <strain evidence="3">Whitten #5841</strain>
        <tissue evidence="3">Leaf</tissue>
    </source>
</reference>
<dbReference type="EMBL" id="CM035420">
    <property type="protein sequence ID" value="KAH7404914.1"/>
    <property type="molecule type" value="Genomic_DNA"/>
</dbReference>
<dbReference type="EMBL" id="CM035420">
    <property type="protein sequence ID" value="KAH7404904.1"/>
    <property type="molecule type" value="Genomic_DNA"/>
</dbReference>
<dbReference type="EMBL" id="CM035420">
    <property type="protein sequence ID" value="KAH7404911.1"/>
    <property type="molecule type" value="Genomic_DNA"/>
</dbReference>
<dbReference type="EMBL" id="CM035420">
    <property type="protein sequence ID" value="KAH7404908.1"/>
    <property type="molecule type" value="Genomic_DNA"/>
</dbReference>
<evidence type="ECO:0000313" key="3">
    <source>
        <dbReference type="EMBL" id="KAH7404910.1"/>
    </source>
</evidence>
<organism evidence="3 4">
    <name type="scientific">Ceratopteris richardii</name>
    <name type="common">Triangle waterfern</name>
    <dbReference type="NCBI Taxonomy" id="49495"/>
    <lineage>
        <taxon>Eukaryota</taxon>
        <taxon>Viridiplantae</taxon>
        <taxon>Streptophyta</taxon>
        <taxon>Embryophyta</taxon>
        <taxon>Tracheophyta</taxon>
        <taxon>Polypodiopsida</taxon>
        <taxon>Polypodiidae</taxon>
        <taxon>Polypodiales</taxon>
        <taxon>Pteridineae</taxon>
        <taxon>Pteridaceae</taxon>
        <taxon>Parkerioideae</taxon>
        <taxon>Ceratopteris</taxon>
    </lineage>
</organism>
<dbReference type="EMBL" id="CM035420">
    <property type="protein sequence ID" value="KAH7404910.1"/>
    <property type="molecule type" value="Genomic_DNA"/>
</dbReference>